<dbReference type="EMBL" id="ML978452">
    <property type="protein sequence ID" value="KAF2022755.1"/>
    <property type="molecule type" value="Genomic_DNA"/>
</dbReference>
<name>A0A9P4LF01_9PLEO</name>
<keyword evidence="2" id="KW-1185">Reference proteome</keyword>
<dbReference type="Proteomes" id="UP000799777">
    <property type="component" value="Unassembled WGS sequence"/>
</dbReference>
<evidence type="ECO:0000313" key="1">
    <source>
        <dbReference type="EMBL" id="KAF2022755.1"/>
    </source>
</evidence>
<accession>A0A9P4LF01</accession>
<evidence type="ECO:0000313" key="2">
    <source>
        <dbReference type="Proteomes" id="UP000799777"/>
    </source>
</evidence>
<reference evidence="1" key="1">
    <citation type="journal article" date="2020" name="Stud. Mycol.">
        <title>101 Dothideomycetes genomes: a test case for predicting lifestyles and emergence of pathogens.</title>
        <authorList>
            <person name="Haridas S."/>
            <person name="Albert R."/>
            <person name="Binder M."/>
            <person name="Bloem J."/>
            <person name="Labutti K."/>
            <person name="Salamov A."/>
            <person name="Andreopoulos B."/>
            <person name="Baker S."/>
            <person name="Barry K."/>
            <person name="Bills G."/>
            <person name="Bluhm B."/>
            <person name="Cannon C."/>
            <person name="Castanera R."/>
            <person name="Culley D."/>
            <person name="Daum C."/>
            <person name="Ezra D."/>
            <person name="Gonzalez J."/>
            <person name="Henrissat B."/>
            <person name="Kuo A."/>
            <person name="Liang C."/>
            <person name="Lipzen A."/>
            <person name="Lutzoni F."/>
            <person name="Magnuson J."/>
            <person name="Mondo S."/>
            <person name="Nolan M."/>
            <person name="Ohm R."/>
            <person name="Pangilinan J."/>
            <person name="Park H.-J."/>
            <person name="Ramirez L."/>
            <person name="Alfaro M."/>
            <person name="Sun H."/>
            <person name="Tritt A."/>
            <person name="Yoshinaga Y."/>
            <person name="Zwiers L.-H."/>
            <person name="Turgeon B."/>
            <person name="Goodwin S."/>
            <person name="Spatafora J."/>
            <person name="Crous P."/>
            <person name="Grigoriev I."/>
        </authorList>
    </citation>
    <scope>NUCLEOTIDE SEQUENCE</scope>
    <source>
        <strain evidence="1">CBS 110217</strain>
    </source>
</reference>
<organism evidence="1 2">
    <name type="scientific">Setomelanomma holmii</name>
    <dbReference type="NCBI Taxonomy" id="210430"/>
    <lineage>
        <taxon>Eukaryota</taxon>
        <taxon>Fungi</taxon>
        <taxon>Dikarya</taxon>
        <taxon>Ascomycota</taxon>
        <taxon>Pezizomycotina</taxon>
        <taxon>Dothideomycetes</taxon>
        <taxon>Pleosporomycetidae</taxon>
        <taxon>Pleosporales</taxon>
        <taxon>Pleosporineae</taxon>
        <taxon>Phaeosphaeriaceae</taxon>
        <taxon>Setomelanomma</taxon>
    </lineage>
</organism>
<comment type="caution">
    <text evidence="1">The sequence shown here is derived from an EMBL/GenBank/DDBJ whole genome shotgun (WGS) entry which is preliminary data.</text>
</comment>
<gene>
    <name evidence="1" type="ORF">EK21DRAFT_95466</name>
</gene>
<dbReference type="AlphaFoldDB" id="A0A9P4LF01"/>
<proteinExistence type="predicted"/>
<sequence length="154" mass="17896">MAQRGDIFDFVTQGRICLDIQYRERRMYRASRFFAQLTDDVGYRVGNRYLVSMRQATAVAGLETREFDETITQRALQYPGHWGWLGRVMEIAGWRDSYLRDRVEHLGWSVAGHCSYLCQPGDSEDCIFDEILHGPVRPATLIMIPEDIVWTSQD</sequence>
<protein>
    <submittedName>
        <fullName evidence="1">Uncharacterized protein</fullName>
    </submittedName>
</protein>
<dbReference type="OrthoDB" id="3792261at2759"/>